<dbReference type="OrthoDB" id="10263155at2759"/>
<dbReference type="Gene3D" id="3.90.1140.10">
    <property type="entry name" value="Cyclic phosphodiesterase"/>
    <property type="match status" value="1"/>
</dbReference>
<feature type="region of interest" description="Disordered" evidence="1">
    <location>
        <begin position="116"/>
        <end position="160"/>
    </location>
</feature>
<dbReference type="InterPro" id="IPR009097">
    <property type="entry name" value="Cyclic_Pdiesterase"/>
</dbReference>
<evidence type="ECO:0000313" key="3">
    <source>
        <dbReference type="EMBL" id="VDI21074.1"/>
    </source>
</evidence>
<feature type="compositionally biased region" description="Basic and acidic residues" evidence="1">
    <location>
        <begin position="147"/>
        <end position="160"/>
    </location>
</feature>
<feature type="compositionally biased region" description="Acidic residues" evidence="1">
    <location>
        <begin position="273"/>
        <end position="290"/>
    </location>
</feature>
<dbReference type="SUPFAM" id="SSF54495">
    <property type="entry name" value="UBC-like"/>
    <property type="match status" value="1"/>
</dbReference>
<sequence>MASTDNIDMQSQEVAKVKKNFNGQCRIITDIADFSHVVTLQPKDQDIIYKFQLKKTYPSTKPNIIIRSGTMDSKAVDEIQNELEETAASALGSPMVLNLVEHAQLWLQKNNINLTPSAKTKSKTNKEKSVNKISVAKQDRKNRKEKKVQDETADEKKPSMKTSDDVVKRILWDGNLPVDEFLVGYIDRFLGIQEKYFTSFSWEDIATVDYNVLAVPKHRIQYFKYRDVKIWDKNLRMDNVFGSTGSNTTIYDVIEKYHKDSDVNNTDEMNKAEDEDYDVDDNEEDSDSDDGITVTIGSNNYATGNDEDDLHLADEDEDTHDKYWRNKLRPNHFLALRITNNEVRKVVEGIQDVILEHEPQYEECCIPLNSLHITLCTLGLDTTEQVAHACQVLQKIKSELQGMIRKDKTILFKGMENFFNRVLYAKCECPQEFLDMVEHLRLCLKQEGIEIRDNHEFVPHMTIMKITRTVARATGKKYIAPWLYSQSQNIDFGTQVIDNINLCEMGISRESDGFYITPGKLEI</sequence>
<proteinExistence type="predicted"/>
<evidence type="ECO:0000313" key="4">
    <source>
        <dbReference type="Proteomes" id="UP000596742"/>
    </source>
</evidence>
<dbReference type="AlphaFoldDB" id="A0A8B6DML7"/>
<organism evidence="3 4">
    <name type="scientific">Mytilus galloprovincialis</name>
    <name type="common">Mediterranean mussel</name>
    <dbReference type="NCBI Taxonomy" id="29158"/>
    <lineage>
        <taxon>Eukaryota</taxon>
        <taxon>Metazoa</taxon>
        <taxon>Spiralia</taxon>
        <taxon>Lophotrochozoa</taxon>
        <taxon>Mollusca</taxon>
        <taxon>Bivalvia</taxon>
        <taxon>Autobranchia</taxon>
        <taxon>Pteriomorphia</taxon>
        <taxon>Mytilida</taxon>
        <taxon>Mytiloidea</taxon>
        <taxon>Mytilidae</taxon>
        <taxon>Mytilinae</taxon>
        <taxon>Mytilus</taxon>
    </lineage>
</organism>
<gene>
    <name evidence="3" type="ORF">MGAL_10B000470</name>
</gene>
<dbReference type="Proteomes" id="UP000596742">
    <property type="component" value="Unassembled WGS sequence"/>
</dbReference>
<evidence type="ECO:0000256" key="1">
    <source>
        <dbReference type="SAM" id="MobiDB-lite"/>
    </source>
</evidence>
<dbReference type="InterPro" id="IPR019510">
    <property type="entry name" value="AKAP7-like_phosphoesterase"/>
</dbReference>
<name>A0A8B6DML7_MYTGA</name>
<dbReference type="PROSITE" id="PS50908">
    <property type="entry name" value="RWD"/>
    <property type="match status" value="1"/>
</dbReference>
<dbReference type="InterPro" id="IPR016135">
    <property type="entry name" value="UBQ-conjugating_enzyme/RWD"/>
</dbReference>
<dbReference type="PANTHER" id="PTHR46729">
    <property type="entry name" value="LEUKOCYTE RECEPTOR CLUSTER MEMBER 9"/>
    <property type="match status" value="1"/>
</dbReference>
<reference evidence="3" key="1">
    <citation type="submission" date="2018-11" db="EMBL/GenBank/DDBJ databases">
        <authorList>
            <person name="Alioto T."/>
            <person name="Alioto T."/>
        </authorList>
    </citation>
    <scope>NUCLEOTIDE SEQUENCE</scope>
</reference>
<feature type="domain" description="RWD" evidence="2">
    <location>
        <begin position="12"/>
        <end position="110"/>
    </location>
</feature>
<dbReference type="SUPFAM" id="SSF55144">
    <property type="entry name" value="LigT-like"/>
    <property type="match status" value="1"/>
</dbReference>
<dbReference type="EMBL" id="UYJE01003636">
    <property type="protein sequence ID" value="VDI21074.1"/>
    <property type="molecule type" value="Genomic_DNA"/>
</dbReference>
<protein>
    <recommendedName>
        <fullName evidence="2">RWD domain-containing protein</fullName>
    </recommendedName>
</protein>
<feature type="compositionally biased region" description="Basic and acidic residues" evidence="1">
    <location>
        <begin position="263"/>
        <end position="272"/>
    </location>
</feature>
<dbReference type="InterPro" id="IPR042653">
    <property type="entry name" value="Leng9"/>
</dbReference>
<keyword evidence="4" id="KW-1185">Reference proteome</keyword>
<dbReference type="SMART" id="SM00591">
    <property type="entry name" value="RWD"/>
    <property type="match status" value="1"/>
</dbReference>
<dbReference type="InterPro" id="IPR006575">
    <property type="entry name" value="RWD_dom"/>
</dbReference>
<dbReference type="PANTHER" id="PTHR46729:SF1">
    <property type="entry name" value="LEUKOCYTE RECEPTOR CLUSTER MEMBER 9"/>
    <property type="match status" value="1"/>
</dbReference>
<dbReference type="Gene3D" id="3.10.110.10">
    <property type="entry name" value="Ubiquitin Conjugating Enzyme"/>
    <property type="match status" value="1"/>
</dbReference>
<dbReference type="Pfam" id="PF10469">
    <property type="entry name" value="AKAP7_NLS"/>
    <property type="match status" value="1"/>
</dbReference>
<dbReference type="Pfam" id="PF04457">
    <property type="entry name" value="MJ1316"/>
    <property type="match status" value="1"/>
</dbReference>
<dbReference type="InterPro" id="IPR040459">
    <property type="entry name" value="MJ1316"/>
</dbReference>
<evidence type="ECO:0000259" key="2">
    <source>
        <dbReference type="PROSITE" id="PS50908"/>
    </source>
</evidence>
<dbReference type="Pfam" id="PF05773">
    <property type="entry name" value="RWD"/>
    <property type="match status" value="1"/>
</dbReference>
<accession>A0A8B6DML7</accession>
<feature type="region of interest" description="Disordered" evidence="1">
    <location>
        <begin position="263"/>
        <end position="312"/>
    </location>
</feature>
<comment type="caution">
    <text evidence="3">The sequence shown here is derived from an EMBL/GenBank/DDBJ whole genome shotgun (WGS) entry which is preliminary data.</text>
</comment>